<dbReference type="GO" id="GO:0046872">
    <property type="term" value="F:metal ion binding"/>
    <property type="evidence" value="ECO:0007669"/>
    <property type="project" value="UniProtKB-KW"/>
</dbReference>
<dbReference type="PANTHER" id="PTHR43432">
    <property type="entry name" value="SLR0285 PROTEIN"/>
    <property type="match status" value="1"/>
</dbReference>
<evidence type="ECO:0000259" key="4">
    <source>
        <dbReference type="Pfam" id="PF04055"/>
    </source>
</evidence>
<keyword evidence="3" id="KW-0411">Iron-sulfur</keyword>
<dbReference type="CDD" id="cd01335">
    <property type="entry name" value="Radical_SAM"/>
    <property type="match status" value="1"/>
</dbReference>
<dbReference type="GeneID" id="14551647"/>
<reference evidence="7 8" key="1">
    <citation type="submission" date="2015-12" db="EMBL/GenBank/DDBJ databases">
        <title>A stable core within a dynamic pangenome in Sulfolobus acidocaldarius.</title>
        <authorList>
            <person name="Anderson R."/>
            <person name="Kouris A."/>
            <person name="Seward C."/>
            <person name="Campbell K."/>
            <person name="Whitaker R."/>
        </authorList>
    </citation>
    <scope>NUCLEOTIDE SEQUENCE [LARGE SCALE GENOMIC DNA]</scope>
    <source>
        <strain evidence="5 8">GG12-C01-09</strain>
        <strain evidence="6 7">NG05B_CO5_07</strain>
    </source>
</reference>
<evidence type="ECO:0000313" key="7">
    <source>
        <dbReference type="Proteomes" id="UP000060043"/>
    </source>
</evidence>
<dbReference type="Gene3D" id="3.80.30.30">
    <property type="match status" value="1"/>
</dbReference>
<gene>
    <name evidence="5" type="ORF">ATY89_00780</name>
    <name evidence="6" type="ORF">ATZ20_03820</name>
</gene>
<dbReference type="PaxDb" id="1435377-SUSAZ_05340"/>
<feature type="domain" description="Radical SAM core" evidence="4">
    <location>
        <begin position="25"/>
        <end position="192"/>
    </location>
</feature>
<dbReference type="PANTHER" id="PTHR43432:SF6">
    <property type="entry name" value="RADICAL SAM CORE DOMAIN-CONTAINING PROTEIN"/>
    <property type="match status" value="1"/>
</dbReference>
<dbReference type="EMBL" id="CP013694">
    <property type="protein sequence ID" value="ALU28642.1"/>
    <property type="molecule type" value="Genomic_DNA"/>
</dbReference>
<sequence>MIIREVEVKSALSKSGLKEIDYSLNPYNNCRFSCIYCYAQRYVSDKWGEVITIKRNIVDVLKREVYKYRRGVVGVSTIVDPYQPVEGLYKLTRKSLEVLLSHGFRVSIQTKSPMVVRDLDLLSRYSDKVDVGLTITTLDKVVSRYIEPLAPPPKARAESIKKLSRSVRTWIFLGPIIKGVNDSGFEEIVKLASETSSFIVYDKYNNYRGLPNFDCNQSWWEEKENEIKDLCERYGVHCHSEREDWIYERQRRYKTLF</sequence>
<keyword evidence="2" id="KW-0408">Iron</keyword>
<evidence type="ECO:0000313" key="5">
    <source>
        <dbReference type="EMBL" id="ALU28642.1"/>
    </source>
</evidence>
<dbReference type="EMBL" id="CP013695">
    <property type="protein sequence ID" value="ALU31358.1"/>
    <property type="molecule type" value="Genomic_DNA"/>
</dbReference>
<dbReference type="InterPro" id="IPR007197">
    <property type="entry name" value="rSAM"/>
</dbReference>
<accession>A0A0U3FU39</accession>
<protein>
    <submittedName>
        <fullName evidence="6">Radical SAM protein</fullName>
    </submittedName>
</protein>
<dbReference type="AlphaFoldDB" id="A0A0U3FU39"/>
<evidence type="ECO:0000313" key="8">
    <source>
        <dbReference type="Proteomes" id="UP000065473"/>
    </source>
</evidence>
<proteinExistence type="predicted"/>
<dbReference type="OMA" id="YCYARFM"/>
<dbReference type="STRING" id="1435377.SUSAZ_05340"/>
<dbReference type="Proteomes" id="UP000060043">
    <property type="component" value="Chromosome"/>
</dbReference>
<keyword evidence="1" id="KW-0479">Metal-binding</keyword>
<evidence type="ECO:0000256" key="2">
    <source>
        <dbReference type="ARBA" id="ARBA00023004"/>
    </source>
</evidence>
<evidence type="ECO:0000313" key="6">
    <source>
        <dbReference type="EMBL" id="ALU31358.1"/>
    </source>
</evidence>
<dbReference type="GO" id="GO:0003824">
    <property type="term" value="F:catalytic activity"/>
    <property type="evidence" value="ECO:0007669"/>
    <property type="project" value="InterPro"/>
</dbReference>
<dbReference type="InterPro" id="IPR040086">
    <property type="entry name" value="MJ0683-like"/>
</dbReference>
<dbReference type="SFLD" id="SFLDG01084">
    <property type="entry name" value="Uncharacterised_Radical_SAM_Su"/>
    <property type="match status" value="1"/>
</dbReference>
<name>A0A0U3FU39_9CREN</name>
<dbReference type="GO" id="GO:0051536">
    <property type="term" value="F:iron-sulfur cluster binding"/>
    <property type="evidence" value="ECO:0007669"/>
    <property type="project" value="UniProtKB-KW"/>
</dbReference>
<dbReference type="OrthoDB" id="15538at2157"/>
<evidence type="ECO:0000256" key="1">
    <source>
        <dbReference type="ARBA" id="ARBA00022723"/>
    </source>
</evidence>
<dbReference type="RefSeq" id="WP_011277995.1">
    <property type="nucleotide sequence ID" value="NZ_BHWZ01000002.1"/>
</dbReference>
<dbReference type="Pfam" id="PF04055">
    <property type="entry name" value="Radical_SAM"/>
    <property type="match status" value="1"/>
</dbReference>
<evidence type="ECO:0000256" key="3">
    <source>
        <dbReference type="ARBA" id="ARBA00023014"/>
    </source>
</evidence>
<dbReference type="Proteomes" id="UP000065473">
    <property type="component" value="Chromosome"/>
</dbReference>
<dbReference type="SFLD" id="SFLDS00029">
    <property type="entry name" value="Radical_SAM"/>
    <property type="match status" value="1"/>
</dbReference>
<organism evidence="6 7">
    <name type="scientific">Sulfolobus acidocaldarius</name>
    <dbReference type="NCBI Taxonomy" id="2285"/>
    <lineage>
        <taxon>Archaea</taxon>
        <taxon>Thermoproteota</taxon>
        <taxon>Thermoprotei</taxon>
        <taxon>Sulfolobales</taxon>
        <taxon>Sulfolobaceae</taxon>
        <taxon>Sulfolobus</taxon>
    </lineage>
</organism>